<dbReference type="AlphaFoldDB" id="A0AAV8W8P7"/>
<organism evidence="1 2">
    <name type="scientific">Exocentrus adspersus</name>
    <dbReference type="NCBI Taxonomy" id="1586481"/>
    <lineage>
        <taxon>Eukaryota</taxon>
        <taxon>Metazoa</taxon>
        <taxon>Ecdysozoa</taxon>
        <taxon>Arthropoda</taxon>
        <taxon>Hexapoda</taxon>
        <taxon>Insecta</taxon>
        <taxon>Pterygota</taxon>
        <taxon>Neoptera</taxon>
        <taxon>Endopterygota</taxon>
        <taxon>Coleoptera</taxon>
        <taxon>Polyphaga</taxon>
        <taxon>Cucujiformia</taxon>
        <taxon>Chrysomeloidea</taxon>
        <taxon>Cerambycidae</taxon>
        <taxon>Lamiinae</taxon>
        <taxon>Acanthocinini</taxon>
        <taxon>Exocentrus</taxon>
    </lineage>
</organism>
<keyword evidence="2" id="KW-1185">Reference proteome</keyword>
<protein>
    <submittedName>
        <fullName evidence="1">Uncharacterized protein</fullName>
    </submittedName>
</protein>
<dbReference type="EMBL" id="JANEYG010000006">
    <property type="protein sequence ID" value="KAJ8922566.1"/>
    <property type="molecule type" value="Genomic_DNA"/>
</dbReference>
<gene>
    <name evidence="1" type="ORF">NQ315_007596</name>
</gene>
<name>A0AAV8W8P7_9CUCU</name>
<dbReference type="PANTHER" id="PTHR11005">
    <property type="entry name" value="LYSOSOMAL ACID LIPASE-RELATED"/>
    <property type="match status" value="1"/>
</dbReference>
<reference evidence="1 2" key="1">
    <citation type="journal article" date="2023" name="Insect Mol. Biol.">
        <title>Genome sequencing provides insights into the evolution of gene families encoding plant cell wall-degrading enzymes in longhorned beetles.</title>
        <authorList>
            <person name="Shin N.R."/>
            <person name="Okamura Y."/>
            <person name="Kirsch R."/>
            <person name="Pauchet Y."/>
        </authorList>
    </citation>
    <scope>NUCLEOTIDE SEQUENCE [LARGE SCALE GENOMIC DNA]</scope>
    <source>
        <strain evidence="1">EAD_L_NR</strain>
    </source>
</reference>
<comment type="caution">
    <text evidence="1">The sequence shown here is derived from an EMBL/GenBank/DDBJ whole genome shotgun (WGS) entry which is preliminary data.</text>
</comment>
<accession>A0AAV8W8P7</accession>
<dbReference type="Proteomes" id="UP001159042">
    <property type="component" value="Unassembled WGS sequence"/>
</dbReference>
<evidence type="ECO:0000313" key="2">
    <source>
        <dbReference type="Proteomes" id="UP001159042"/>
    </source>
</evidence>
<dbReference type="SUPFAM" id="SSF53474">
    <property type="entry name" value="alpha/beta-Hydrolases"/>
    <property type="match status" value="1"/>
</dbReference>
<dbReference type="InterPro" id="IPR029058">
    <property type="entry name" value="AB_hydrolase_fold"/>
</dbReference>
<proteinExistence type="predicted"/>
<sequence>MTLEFSDEFQLYDYGLEGNKIAYSQKTPPLYNLSAITSPVAIYYGKSDPFITALDGARMAAEIPNCLHFVLGRGTNHLDVQWGKKAFLQPPQKFLLGFGTNTESHRHIILQ</sequence>
<dbReference type="Gene3D" id="3.40.50.1820">
    <property type="entry name" value="alpha/beta hydrolase"/>
    <property type="match status" value="1"/>
</dbReference>
<evidence type="ECO:0000313" key="1">
    <source>
        <dbReference type="EMBL" id="KAJ8922566.1"/>
    </source>
</evidence>